<protein>
    <recommendedName>
        <fullName evidence="2">DUF7282 domain-containing protein</fullName>
    </recommendedName>
</protein>
<evidence type="ECO:0000256" key="1">
    <source>
        <dbReference type="SAM" id="MobiDB-lite"/>
    </source>
</evidence>
<dbReference type="AlphaFoldDB" id="A0A151ADC8"/>
<dbReference type="PATRIC" id="fig|1008153.3.peg.2333"/>
<comment type="caution">
    <text evidence="3">The sequence shown here is derived from an EMBL/GenBank/DDBJ whole genome shotgun (WGS) entry which is preliminary data.</text>
</comment>
<evidence type="ECO:0000259" key="2">
    <source>
        <dbReference type="Pfam" id="PF23951"/>
    </source>
</evidence>
<organism evidence="3 4">
    <name type="scientific">Halalkalicoccus paucihalophilus</name>
    <dbReference type="NCBI Taxonomy" id="1008153"/>
    <lineage>
        <taxon>Archaea</taxon>
        <taxon>Methanobacteriati</taxon>
        <taxon>Methanobacteriota</taxon>
        <taxon>Stenosarchaea group</taxon>
        <taxon>Halobacteria</taxon>
        <taxon>Halobacteriales</taxon>
        <taxon>Halococcaceae</taxon>
        <taxon>Halalkalicoccus</taxon>
    </lineage>
</organism>
<name>A0A151ADC8_9EURY</name>
<feature type="domain" description="DUF7282" evidence="2">
    <location>
        <begin position="128"/>
        <end position="256"/>
    </location>
</feature>
<sequence length="312" mass="33602">MSAGVGSEYVPVSARYAPSDGGVLLGDQLQSGCREWTGVLEAVPVSEDTMSDDSEKITTDDSASHPEQPRTAGSSRRRVLQALGGTAAALGFAGSVSAMDDDDVEYTPSEHQRPEGPLGEGKGLAYSRFSSQVTDGTYVIVDEANITTEEGGFVSVHLARPEEGIADVGFINEEDGTPQNAADTIIGYSEFLEQGLHQNVKVPIFQVKELNAVPDDVDRLPEPAVLVSLQHIDSNENEEWDFFDEEDEDPAYSDEVGAPNDGSFAPPGPERPTDIAAVVPLEENEDDFHISRPDDDLHNGEVEDDDNKHNDD</sequence>
<feature type="region of interest" description="Disordered" evidence="1">
    <location>
        <begin position="100"/>
        <end position="121"/>
    </location>
</feature>
<reference evidence="3 4" key="1">
    <citation type="submission" date="2016-02" db="EMBL/GenBank/DDBJ databases">
        <title>Genome sequence of Halalkalicoccus paucihalophilus DSM 24557.</title>
        <authorList>
            <person name="Poehlein A."/>
            <person name="Daniel R."/>
        </authorList>
    </citation>
    <scope>NUCLEOTIDE SEQUENCE [LARGE SCALE GENOMIC DNA]</scope>
    <source>
        <strain evidence="3 4">DSM 24557</strain>
    </source>
</reference>
<evidence type="ECO:0000313" key="3">
    <source>
        <dbReference type="EMBL" id="KYH25614.1"/>
    </source>
</evidence>
<dbReference type="EMBL" id="LTAZ01000005">
    <property type="protein sequence ID" value="KYH25614.1"/>
    <property type="molecule type" value="Genomic_DNA"/>
</dbReference>
<feature type="compositionally biased region" description="Basic and acidic residues" evidence="1">
    <location>
        <begin position="287"/>
        <end position="312"/>
    </location>
</feature>
<dbReference type="Proteomes" id="UP000075321">
    <property type="component" value="Unassembled WGS sequence"/>
</dbReference>
<feature type="region of interest" description="Disordered" evidence="1">
    <location>
        <begin position="245"/>
        <end position="312"/>
    </location>
</feature>
<accession>A0A151ADC8</accession>
<feature type="region of interest" description="Disordered" evidence="1">
    <location>
        <begin position="42"/>
        <end position="76"/>
    </location>
</feature>
<feature type="compositionally biased region" description="Basic and acidic residues" evidence="1">
    <location>
        <begin position="53"/>
        <end position="68"/>
    </location>
</feature>
<keyword evidence="4" id="KW-1185">Reference proteome</keyword>
<dbReference type="Pfam" id="PF23951">
    <property type="entry name" value="DUF7282"/>
    <property type="match status" value="1"/>
</dbReference>
<proteinExistence type="predicted"/>
<evidence type="ECO:0000313" key="4">
    <source>
        <dbReference type="Proteomes" id="UP000075321"/>
    </source>
</evidence>
<gene>
    <name evidence="3" type="ORF">HAPAU_22890</name>
</gene>
<dbReference type="InterPro" id="IPR055706">
    <property type="entry name" value="Slg1/2_DUF7282"/>
</dbReference>